<evidence type="ECO:0000313" key="2">
    <source>
        <dbReference type="Proteomes" id="UP000324585"/>
    </source>
</evidence>
<keyword evidence="2" id="KW-1185">Reference proteome</keyword>
<dbReference type="AlphaFoldDB" id="A0A5J4YKE1"/>
<reference evidence="2" key="1">
    <citation type="journal article" date="2019" name="Nat. Commun.">
        <title>Expansion of phycobilisome linker gene families in mesophilic red algae.</title>
        <authorList>
            <person name="Lee J."/>
            <person name="Kim D."/>
            <person name="Bhattacharya D."/>
            <person name="Yoon H.S."/>
        </authorList>
    </citation>
    <scope>NUCLEOTIDE SEQUENCE [LARGE SCALE GENOMIC DNA]</scope>
    <source>
        <strain evidence="2">CCMP 1328</strain>
    </source>
</reference>
<name>A0A5J4YKE1_PORPP</name>
<comment type="caution">
    <text evidence="1">The sequence shown here is derived from an EMBL/GenBank/DDBJ whole genome shotgun (WGS) entry which is preliminary data.</text>
</comment>
<dbReference type="EMBL" id="VRMN01000014">
    <property type="protein sequence ID" value="KAA8491360.1"/>
    <property type="molecule type" value="Genomic_DNA"/>
</dbReference>
<sequence>MCTPSEEVDVAVAGGGKVKATFVGKMNVEAIRREMNANVYSVRSLGEVVLGVEWLSAVNMQFDWDKIGREARARRRASAKMEKMVRRDERVAERTLRMMEESQEMLPAGMKAEVKCGTAAQEALTKEISAMGQCEVWGSPKSVEEARKVKNAVFVRSPCIFAKKNVQLGAEHQKWKCRLVAGGDRLSDAEGKAVHSIVPYESPAGLRSLRSVLALHAAKGD</sequence>
<accession>A0A5J4YKE1</accession>
<dbReference type="Proteomes" id="UP000324585">
    <property type="component" value="Unassembled WGS sequence"/>
</dbReference>
<gene>
    <name evidence="1" type="ORF">FVE85_7781</name>
</gene>
<organism evidence="1 2">
    <name type="scientific">Porphyridium purpureum</name>
    <name type="common">Red alga</name>
    <name type="synonym">Porphyridium cruentum</name>
    <dbReference type="NCBI Taxonomy" id="35688"/>
    <lineage>
        <taxon>Eukaryota</taxon>
        <taxon>Rhodophyta</taxon>
        <taxon>Bangiophyceae</taxon>
        <taxon>Porphyridiales</taxon>
        <taxon>Porphyridiaceae</taxon>
        <taxon>Porphyridium</taxon>
    </lineage>
</organism>
<proteinExistence type="predicted"/>
<protein>
    <submittedName>
        <fullName evidence="1">Uncharacterized protein</fullName>
    </submittedName>
</protein>
<evidence type="ECO:0000313" key="1">
    <source>
        <dbReference type="EMBL" id="KAA8491360.1"/>
    </source>
</evidence>